<name>A0A383F306_9ZZZZ</name>
<dbReference type="AlphaFoldDB" id="A0A383F306"/>
<feature type="non-terminal residue" evidence="1">
    <location>
        <position position="1"/>
    </location>
</feature>
<accession>A0A383F306</accession>
<protein>
    <submittedName>
        <fullName evidence="1">Uncharacterized protein</fullName>
    </submittedName>
</protein>
<dbReference type="EMBL" id="UINC01230930">
    <property type="protein sequence ID" value="SVE63254.1"/>
    <property type="molecule type" value="Genomic_DNA"/>
</dbReference>
<evidence type="ECO:0000313" key="1">
    <source>
        <dbReference type="EMBL" id="SVE63254.1"/>
    </source>
</evidence>
<organism evidence="1">
    <name type="scientific">marine metagenome</name>
    <dbReference type="NCBI Taxonomy" id="408172"/>
    <lineage>
        <taxon>unclassified sequences</taxon>
        <taxon>metagenomes</taxon>
        <taxon>ecological metagenomes</taxon>
    </lineage>
</organism>
<sequence>VTIIQIYTLNTHKNHSTPSPLLMMSKAQSLASGKLYVSITAA</sequence>
<proteinExistence type="predicted"/>
<reference evidence="1" key="1">
    <citation type="submission" date="2018-05" db="EMBL/GenBank/DDBJ databases">
        <authorList>
            <person name="Lanie J.A."/>
            <person name="Ng W.-L."/>
            <person name="Kazmierczak K.M."/>
            <person name="Andrzejewski T.M."/>
            <person name="Davidsen T.M."/>
            <person name="Wayne K.J."/>
            <person name="Tettelin H."/>
            <person name="Glass J.I."/>
            <person name="Rusch D."/>
            <person name="Podicherti R."/>
            <person name="Tsui H.-C.T."/>
            <person name="Winkler M.E."/>
        </authorList>
    </citation>
    <scope>NUCLEOTIDE SEQUENCE</scope>
</reference>
<gene>
    <name evidence="1" type="ORF">METZ01_LOCUS516108</name>
</gene>